<dbReference type="Pfam" id="PF01558">
    <property type="entry name" value="POR"/>
    <property type="match status" value="1"/>
</dbReference>
<dbReference type="InterPro" id="IPR019752">
    <property type="entry name" value="Pyrv/ketoisovalerate_OxRed_cat"/>
</dbReference>
<evidence type="ECO:0000313" key="4">
    <source>
        <dbReference type="Proteomes" id="UP001299265"/>
    </source>
</evidence>
<dbReference type="EMBL" id="JAJNOR010000003">
    <property type="protein sequence ID" value="MCD2492166.1"/>
    <property type="molecule type" value="Genomic_DNA"/>
</dbReference>
<organism evidence="3 4">
    <name type="scientific">Lientehia hominis</name>
    <dbReference type="NCBI Taxonomy" id="2897778"/>
    <lineage>
        <taxon>Bacteria</taxon>
        <taxon>Bacillati</taxon>
        <taxon>Bacillota</taxon>
        <taxon>Clostridia</taxon>
        <taxon>Lachnospirales</taxon>
        <taxon>Lachnospiraceae</taxon>
        <taxon>Lientehia</taxon>
    </lineage>
</organism>
<dbReference type="Gene3D" id="3.40.920.10">
    <property type="entry name" value="Pyruvate-ferredoxin oxidoreductase, PFOR, domain III"/>
    <property type="match status" value="1"/>
</dbReference>
<accession>A0AAP2RHR7</accession>
<evidence type="ECO:0000313" key="3">
    <source>
        <dbReference type="EMBL" id="MCD2492166.1"/>
    </source>
</evidence>
<keyword evidence="1" id="KW-0560">Oxidoreductase</keyword>
<feature type="domain" description="Pyruvate/ketoisovalerate oxidoreductase catalytic" evidence="2">
    <location>
        <begin position="12"/>
        <end position="170"/>
    </location>
</feature>
<dbReference type="AlphaFoldDB" id="A0AAP2RHR7"/>
<gene>
    <name evidence="3" type="ORF">LQE92_05930</name>
</gene>
<dbReference type="PANTHER" id="PTHR42730:SF1">
    <property type="entry name" value="2-OXOGLUTARATE SYNTHASE SUBUNIT KORC"/>
    <property type="match status" value="1"/>
</dbReference>
<reference evidence="3 4" key="1">
    <citation type="submission" date="2021-11" db="EMBL/GenBank/DDBJ databases">
        <title>Lacrimispora sp. nov. NSJ-141 isolated from human feces.</title>
        <authorList>
            <person name="Abdugheni R."/>
        </authorList>
    </citation>
    <scope>NUCLEOTIDE SEQUENCE [LARGE SCALE GENOMIC DNA]</scope>
    <source>
        <strain evidence="3 4">NSJ-141</strain>
    </source>
</reference>
<sequence>MARSELRLTGSGGQGIILAAIILAEAAVIAEKKTAQSQAYGPEARGGMCKAEVIISDVPIGFTKVLHPTFLMALTQEALNHFSEEVAETCMILADAGLTIPVWAEKQTVTAPILKAAKERIGKTVTANIIAVGVINKLLGIADEKTMERAVLRHIPEGTEDLNLKALHVGEEMGEVLKKQRKDM</sequence>
<dbReference type="GO" id="GO:0016903">
    <property type="term" value="F:oxidoreductase activity, acting on the aldehyde or oxo group of donors"/>
    <property type="evidence" value="ECO:0007669"/>
    <property type="project" value="InterPro"/>
</dbReference>
<protein>
    <submittedName>
        <fullName evidence="3">2-oxoacid:acceptor oxidoreductase family protein</fullName>
    </submittedName>
</protein>
<dbReference type="InterPro" id="IPR052554">
    <property type="entry name" value="2-oxoglutarate_synth_KorC"/>
</dbReference>
<evidence type="ECO:0000259" key="2">
    <source>
        <dbReference type="Pfam" id="PF01558"/>
    </source>
</evidence>
<dbReference type="PANTHER" id="PTHR42730">
    <property type="entry name" value="2-OXOGLUTARATE SYNTHASE SUBUNIT KORC"/>
    <property type="match status" value="1"/>
</dbReference>
<name>A0AAP2RHR7_9FIRM</name>
<evidence type="ECO:0000256" key="1">
    <source>
        <dbReference type="ARBA" id="ARBA00023002"/>
    </source>
</evidence>
<dbReference type="RefSeq" id="WP_231062081.1">
    <property type="nucleotide sequence ID" value="NZ_JAJNOR010000003.1"/>
</dbReference>
<dbReference type="SUPFAM" id="SSF53323">
    <property type="entry name" value="Pyruvate-ferredoxin oxidoreductase, PFOR, domain III"/>
    <property type="match status" value="1"/>
</dbReference>
<comment type="caution">
    <text evidence="3">The sequence shown here is derived from an EMBL/GenBank/DDBJ whole genome shotgun (WGS) entry which is preliminary data.</text>
</comment>
<dbReference type="InterPro" id="IPR002869">
    <property type="entry name" value="Pyrv_flavodox_OxRed_cen"/>
</dbReference>
<dbReference type="Proteomes" id="UP001299265">
    <property type="component" value="Unassembled WGS sequence"/>
</dbReference>
<proteinExistence type="predicted"/>
<keyword evidence="4" id="KW-1185">Reference proteome</keyword>